<dbReference type="Pfam" id="PF00593">
    <property type="entry name" value="TonB_dep_Rec_b-barrel"/>
    <property type="match status" value="1"/>
</dbReference>
<evidence type="ECO:0000256" key="8">
    <source>
        <dbReference type="PROSITE-ProRule" id="PRU01360"/>
    </source>
</evidence>
<evidence type="ECO:0000256" key="2">
    <source>
        <dbReference type="ARBA" id="ARBA00022448"/>
    </source>
</evidence>
<reference evidence="13" key="1">
    <citation type="journal article" date="2018" name="Int. J. Syst. Evol. Microbiol.">
        <title>Neptunicella marina gen. nov., sp. nov., isolated from surface seawater.</title>
        <authorList>
            <person name="Liu X."/>
            <person name="Lai Q."/>
            <person name="Du Y."/>
            <person name="Zhang X."/>
            <person name="Liu Z."/>
            <person name="Sun F."/>
            <person name="Shao Z."/>
        </authorList>
    </citation>
    <scope>NUCLEOTIDE SEQUENCE</scope>
    <source>
        <strain evidence="13">S27-2</strain>
    </source>
</reference>
<proteinExistence type="inferred from homology"/>
<dbReference type="InterPro" id="IPR012910">
    <property type="entry name" value="Plug_dom"/>
</dbReference>
<keyword evidence="13" id="KW-0675">Receptor</keyword>
<keyword evidence="5 9" id="KW-0798">TonB box</keyword>
<keyword evidence="3 8" id="KW-1134">Transmembrane beta strand</keyword>
<keyword evidence="6 8" id="KW-0472">Membrane</keyword>
<evidence type="ECO:0000256" key="9">
    <source>
        <dbReference type="RuleBase" id="RU003357"/>
    </source>
</evidence>
<evidence type="ECO:0000256" key="1">
    <source>
        <dbReference type="ARBA" id="ARBA00004571"/>
    </source>
</evidence>
<feature type="signal peptide" evidence="10">
    <location>
        <begin position="1"/>
        <end position="24"/>
    </location>
</feature>
<evidence type="ECO:0000256" key="4">
    <source>
        <dbReference type="ARBA" id="ARBA00022692"/>
    </source>
</evidence>
<feature type="domain" description="TonB-dependent receptor plug" evidence="12">
    <location>
        <begin position="51"/>
        <end position="154"/>
    </location>
</feature>
<dbReference type="InterPro" id="IPR039426">
    <property type="entry name" value="TonB-dep_rcpt-like"/>
</dbReference>
<evidence type="ECO:0000256" key="10">
    <source>
        <dbReference type="SAM" id="SignalP"/>
    </source>
</evidence>
<feature type="chain" id="PRO_5035315102" evidence="10">
    <location>
        <begin position="25"/>
        <end position="686"/>
    </location>
</feature>
<comment type="subcellular location">
    <subcellularLocation>
        <location evidence="1 8">Cell outer membrane</location>
        <topology evidence="1 8">Multi-pass membrane protein</topology>
    </subcellularLocation>
</comment>
<dbReference type="InterPro" id="IPR037066">
    <property type="entry name" value="Plug_dom_sf"/>
</dbReference>
<dbReference type="GO" id="GO:0015344">
    <property type="term" value="F:siderophore uptake transmembrane transporter activity"/>
    <property type="evidence" value="ECO:0007669"/>
    <property type="project" value="TreeGrafter"/>
</dbReference>
<dbReference type="PROSITE" id="PS52016">
    <property type="entry name" value="TONB_DEPENDENT_REC_3"/>
    <property type="match status" value="1"/>
</dbReference>
<organism evidence="13 14">
    <name type="scientific">Neptunicella marina</name>
    <dbReference type="NCBI Taxonomy" id="2125989"/>
    <lineage>
        <taxon>Bacteria</taxon>
        <taxon>Pseudomonadati</taxon>
        <taxon>Pseudomonadota</taxon>
        <taxon>Gammaproteobacteria</taxon>
        <taxon>Alteromonadales</taxon>
        <taxon>Alteromonadaceae</taxon>
        <taxon>Neptunicella</taxon>
    </lineage>
</organism>
<keyword evidence="14" id="KW-1185">Reference proteome</keyword>
<keyword evidence="7 8" id="KW-0998">Cell outer membrane</keyword>
<dbReference type="AlphaFoldDB" id="A0A8J6M3G4"/>
<dbReference type="InterPro" id="IPR036942">
    <property type="entry name" value="Beta-barrel_TonB_sf"/>
</dbReference>
<dbReference type="SUPFAM" id="SSF56935">
    <property type="entry name" value="Porins"/>
    <property type="match status" value="1"/>
</dbReference>
<dbReference type="RefSeq" id="WP_186507501.1">
    <property type="nucleotide sequence ID" value="NZ_JACNEP010000012.1"/>
</dbReference>
<comment type="similarity">
    <text evidence="8 9">Belongs to the TonB-dependent receptor family.</text>
</comment>
<dbReference type="GO" id="GO:0044718">
    <property type="term" value="P:siderophore transmembrane transport"/>
    <property type="evidence" value="ECO:0007669"/>
    <property type="project" value="TreeGrafter"/>
</dbReference>
<keyword evidence="2 8" id="KW-0813">Transport</keyword>
<protein>
    <submittedName>
        <fullName evidence="13">TonB-dependent receptor</fullName>
    </submittedName>
</protein>
<evidence type="ECO:0000256" key="6">
    <source>
        <dbReference type="ARBA" id="ARBA00023136"/>
    </source>
</evidence>
<keyword evidence="10" id="KW-0732">Signal</keyword>
<dbReference type="EMBL" id="JACNEP010000012">
    <property type="protein sequence ID" value="MBC3766987.1"/>
    <property type="molecule type" value="Genomic_DNA"/>
</dbReference>
<dbReference type="PANTHER" id="PTHR30069:SF36">
    <property type="entry name" value="BLL6948 PROTEIN"/>
    <property type="match status" value="1"/>
</dbReference>
<accession>A0A8J6M3G4</accession>
<evidence type="ECO:0000256" key="7">
    <source>
        <dbReference type="ARBA" id="ARBA00023237"/>
    </source>
</evidence>
<comment type="caution">
    <text evidence="13">The sequence shown here is derived from an EMBL/GenBank/DDBJ whole genome shotgun (WGS) entry which is preliminary data.</text>
</comment>
<evidence type="ECO:0000259" key="12">
    <source>
        <dbReference type="Pfam" id="PF07715"/>
    </source>
</evidence>
<evidence type="ECO:0000313" key="13">
    <source>
        <dbReference type="EMBL" id="MBC3766987.1"/>
    </source>
</evidence>
<dbReference type="Proteomes" id="UP000601768">
    <property type="component" value="Unassembled WGS sequence"/>
</dbReference>
<feature type="domain" description="TonB-dependent receptor-like beta-barrel" evidence="11">
    <location>
        <begin position="233"/>
        <end position="641"/>
    </location>
</feature>
<dbReference type="PANTHER" id="PTHR30069">
    <property type="entry name" value="TONB-DEPENDENT OUTER MEMBRANE RECEPTOR"/>
    <property type="match status" value="1"/>
</dbReference>
<dbReference type="Gene3D" id="2.170.130.10">
    <property type="entry name" value="TonB-dependent receptor, plug domain"/>
    <property type="match status" value="1"/>
</dbReference>
<name>A0A8J6M3G4_9ALTE</name>
<keyword evidence="4 8" id="KW-0812">Transmembrane</keyword>
<reference evidence="13" key="2">
    <citation type="submission" date="2020-08" db="EMBL/GenBank/DDBJ databases">
        <authorList>
            <person name="Lai Q."/>
        </authorList>
    </citation>
    <scope>NUCLEOTIDE SEQUENCE</scope>
    <source>
        <strain evidence="13">S27-2</strain>
    </source>
</reference>
<dbReference type="InterPro" id="IPR000531">
    <property type="entry name" value="Beta-barrel_TonB"/>
</dbReference>
<dbReference type="Gene3D" id="2.40.170.20">
    <property type="entry name" value="TonB-dependent receptor, beta-barrel domain"/>
    <property type="match status" value="1"/>
</dbReference>
<dbReference type="GO" id="GO:0009279">
    <property type="term" value="C:cell outer membrane"/>
    <property type="evidence" value="ECO:0007669"/>
    <property type="project" value="UniProtKB-SubCell"/>
</dbReference>
<evidence type="ECO:0000256" key="5">
    <source>
        <dbReference type="ARBA" id="ARBA00023077"/>
    </source>
</evidence>
<sequence length="686" mass="76663">MKSIYPARISLAVALICQNSVSFADDTLEKITVLGHNTNLIGSSISASEGWVGEQEISVRPLLRAGELIELVPGMVATQHSGSGKANQYFLRGFNLDHGTDFATFVDGMPVNMRTHGHGQGYTDINFLIPEMVSSMAYKKGPYYAQTGDFSGAGSAFFSLRQQLSRGLAKLTLGKDAYARVLLADSVKNIANGELLYAVEKQTYDGPWTDINEDVNKTNVLIKHTSKVADGQLSFSFMGYDNSWNSADQIPQRAANSGLIDELGSIDKTLGGESGRYSVSANWDAKNAALSAYIIDYDLNLFSNFTYFLDNTDKGDQFEQVDKRRIYGAAGHYHVDFSKASRTTVGFETRFDDIDEVGLYKTRQTVRQGAVRSDAVDEKSAAIYVQQSDDWNDNLRTNIGVRYDYYRFGVDSLISNNINDIPLSTNNGNTSEGLWSIKGSATYQLNNNSEIYLAAGQGFHSNDARGTTTRIDPNDGSHIDPVDPLVKSHGSEIGYRFNWQDRWNTSFAFWRLTLDSELLFVGDAGNTEASRPSRRQGIEVTSYFRPNQQWTFDAEYTYTQAEFTDKNDDGKYIPGALRDVVQLGATSNFANNWQATVRLRYFGSRPLIEDNSQRAEPGTIVNLRVAKHWHDWALSLEVLNLLDSNDHDIDYYYASRLSGEAVEGVEDLHYHPVEPRTVRLTMQYHF</sequence>
<gene>
    <name evidence="13" type="ORF">H8B19_13960</name>
</gene>
<evidence type="ECO:0000259" key="11">
    <source>
        <dbReference type="Pfam" id="PF00593"/>
    </source>
</evidence>
<dbReference type="Pfam" id="PF07715">
    <property type="entry name" value="Plug"/>
    <property type="match status" value="1"/>
</dbReference>
<evidence type="ECO:0000313" key="14">
    <source>
        <dbReference type="Proteomes" id="UP000601768"/>
    </source>
</evidence>
<evidence type="ECO:0000256" key="3">
    <source>
        <dbReference type="ARBA" id="ARBA00022452"/>
    </source>
</evidence>